<protein>
    <submittedName>
        <fullName evidence="1">Uncharacterized protein</fullName>
    </submittedName>
</protein>
<sequence length="65" mass="7430">MSRTSELDGGLPIVRDQILVGLIPAPDLEFALDRRLQSGRQSRIKLRLTRVEVFLVWVKKKAVLM</sequence>
<accession>A0A6A6QJW0</accession>
<evidence type="ECO:0000313" key="1">
    <source>
        <dbReference type="EMBL" id="KAF2492738.1"/>
    </source>
</evidence>
<gene>
    <name evidence="1" type="ORF">BU16DRAFT_564053</name>
</gene>
<proteinExistence type="predicted"/>
<dbReference type="AlphaFoldDB" id="A0A6A6QJW0"/>
<reference evidence="1" key="1">
    <citation type="journal article" date="2020" name="Stud. Mycol.">
        <title>101 Dothideomycetes genomes: a test case for predicting lifestyles and emergence of pathogens.</title>
        <authorList>
            <person name="Haridas S."/>
            <person name="Albert R."/>
            <person name="Binder M."/>
            <person name="Bloem J."/>
            <person name="Labutti K."/>
            <person name="Salamov A."/>
            <person name="Andreopoulos B."/>
            <person name="Baker S."/>
            <person name="Barry K."/>
            <person name="Bills G."/>
            <person name="Bluhm B."/>
            <person name="Cannon C."/>
            <person name="Castanera R."/>
            <person name="Culley D."/>
            <person name="Daum C."/>
            <person name="Ezra D."/>
            <person name="Gonzalez J."/>
            <person name="Henrissat B."/>
            <person name="Kuo A."/>
            <person name="Liang C."/>
            <person name="Lipzen A."/>
            <person name="Lutzoni F."/>
            <person name="Magnuson J."/>
            <person name="Mondo S."/>
            <person name="Nolan M."/>
            <person name="Ohm R."/>
            <person name="Pangilinan J."/>
            <person name="Park H.-J."/>
            <person name="Ramirez L."/>
            <person name="Alfaro M."/>
            <person name="Sun H."/>
            <person name="Tritt A."/>
            <person name="Yoshinaga Y."/>
            <person name="Zwiers L.-H."/>
            <person name="Turgeon B."/>
            <person name="Goodwin S."/>
            <person name="Spatafora J."/>
            <person name="Crous P."/>
            <person name="Grigoriev I."/>
        </authorList>
    </citation>
    <scope>NUCLEOTIDE SEQUENCE</scope>
    <source>
        <strain evidence="1">CBS 269.34</strain>
    </source>
</reference>
<name>A0A6A6QJW0_9PEZI</name>
<dbReference type="Proteomes" id="UP000799750">
    <property type="component" value="Unassembled WGS sequence"/>
</dbReference>
<dbReference type="OrthoDB" id="44789at2759"/>
<keyword evidence="2" id="KW-1185">Reference proteome</keyword>
<evidence type="ECO:0000313" key="2">
    <source>
        <dbReference type="Proteomes" id="UP000799750"/>
    </source>
</evidence>
<organism evidence="1 2">
    <name type="scientific">Lophium mytilinum</name>
    <dbReference type="NCBI Taxonomy" id="390894"/>
    <lineage>
        <taxon>Eukaryota</taxon>
        <taxon>Fungi</taxon>
        <taxon>Dikarya</taxon>
        <taxon>Ascomycota</taxon>
        <taxon>Pezizomycotina</taxon>
        <taxon>Dothideomycetes</taxon>
        <taxon>Pleosporomycetidae</taxon>
        <taxon>Mytilinidiales</taxon>
        <taxon>Mytilinidiaceae</taxon>
        <taxon>Lophium</taxon>
    </lineage>
</organism>
<dbReference type="EMBL" id="MU004193">
    <property type="protein sequence ID" value="KAF2492738.1"/>
    <property type="molecule type" value="Genomic_DNA"/>
</dbReference>